<gene>
    <name evidence="1" type="ORF">MM171A00709_0019</name>
</gene>
<name>A0A6M3LYX1_9ZZZZ</name>
<organism evidence="1">
    <name type="scientific">viral metagenome</name>
    <dbReference type="NCBI Taxonomy" id="1070528"/>
    <lineage>
        <taxon>unclassified sequences</taxon>
        <taxon>metagenomes</taxon>
        <taxon>organismal metagenomes</taxon>
    </lineage>
</organism>
<proteinExistence type="predicted"/>
<reference evidence="1" key="1">
    <citation type="submission" date="2020-03" db="EMBL/GenBank/DDBJ databases">
        <title>The deep terrestrial virosphere.</title>
        <authorList>
            <person name="Holmfeldt K."/>
            <person name="Nilsson E."/>
            <person name="Simone D."/>
            <person name="Lopez-Fernandez M."/>
            <person name="Wu X."/>
            <person name="de Brujin I."/>
            <person name="Lundin D."/>
            <person name="Andersson A."/>
            <person name="Bertilsson S."/>
            <person name="Dopson M."/>
        </authorList>
    </citation>
    <scope>NUCLEOTIDE SEQUENCE</scope>
    <source>
        <strain evidence="1">MM171A00709</strain>
    </source>
</reference>
<sequence length="110" mass="12636">MAKILTEKIGCFNPILRPFFTCPVCGGDRFVYLTPLAGLWCEKCNAEIEVGGTCDGLRKVSVQVSSKSCHDKRWRELFDRASTVIWEDDGSIKWIFAKDHKMFYDIEPIR</sequence>
<accession>A0A6M3LYX1</accession>
<dbReference type="AlphaFoldDB" id="A0A6M3LYX1"/>
<evidence type="ECO:0000313" key="1">
    <source>
        <dbReference type="EMBL" id="QJB00054.1"/>
    </source>
</evidence>
<dbReference type="EMBL" id="MT143679">
    <property type="protein sequence ID" value="QJB00054.1"/>
    <property type="molecule type" value="Genomic_DNA"/>
</dbReference>
<protein>
    <submittedName>
        <fullName evidence="1">Uncharacterized protein</fullName>
    </submittedName>
</protein>